<keyword evidence="2" id="KW-1185">Reference proteome</keyword>
<sequence>MLQSLPTNWKELLIDLRNLKEHEEWRRWDFEALEDRTRQLE</sequence>
<proteinExistence type="predicted"/>
<organism evidence="1 2">
    <name type="scientific">Trifolium medium</name>
    <dbReference type="NCBI Taxonomy" id="97028"/>
    <lineage>
        <taxon>Eukaryota</taxon>
        <taxon>Viridiplantae</taxon>
        <taxon>Streptophyta</taxon>
        <taxon>Embryophyta</taxon>
        <taxon>Tracheophyta</taxon>
        <taxon>Spermatophyta</taxon>
        <taxon>Magnoliopsida</taxon>
        <taxon>eudicotyledons</taxon>
        <taxon>Gunneridae</taxon>
        <taxon>Pentapetalae</taxon>
        <taxon>rosids</taxon>
        <taxon>fabids</taxon>
        <taxon>Fabales</taxon>
        <taxon>Fabaceae</taxon>
        <taxon>Papilionoideae</taxon>
        <taxon>50 kb inversion clade</taxon>
        <taxon>NPAAA clade</taxon>
        <taxon>Hologalegina</taxon>
        <taxon>IRL clade</taxon>
        <taxon>Trifolieae</taxon>
        <taxon>Trifolium</taxon>
    </lineage>
</organism>
<evidence type="ECO:0000313" key="2">
    <source>
        <dbReference type="Proteomes" id="UP000265520"/>
    </source>
</evidence>
<dbReference type="AlphaFoldDB" id="A0A392WCQ7"/>
<comment type="caution">
    <text evidence="1">The sequence shown here is derived from an EMBL/GenBank/DDBJ whole genome shotgun (WGS) entry which is preliminary data.</text>
</comment>
<dbReference type="Proteomes" id="UP000265520">
    <property type="component" value="Unassembled WGS sequence"/>
</dbReference>
<evidence type="ECO:0000313" key="1">
    <source>
        <dbReference type="EMBL" id="MCI96891.1"/>
    </source>
</evidence>
<dbReference type="EMBL" id="LXQA011427259">
    <property type="protein sequence ID" value="MCI96891.1"/>
    <property type="molecule type" value="Genomic_DNA"/>
</dbReference>
<name>A0A392WCQ7_9FABA</name>
<feature type="non-terminal residue" evidence="1">
    <location>
        <position position="41"/>
    </location>
</feature>
<protein>
    <submittedName>
        <fullName evidence="1">Uncharacterized protein</fullName>
    </submittedName>
</protein>
<reference evidence="1 2" key="1">
    <citation type="journal article" date="2018" name="Front. Plant Sci.">
        <title>Red Clover (Trifolium pratense) and Zigzag Clover (T. medium) - A Picture of Genomic Similarities and Differences.</title>
        <authorList>
            <person name="Dluhosova J."/>
            <person name="Istvanek J."/>
            <person name="Nedelnik J."/>
            <person name="Repkova J."/>
        </authorList>
    </citation>
    <scope>NUCLEOTIDE SEQUENCE [LARGE SCALE GENOMIC DNA]</scope>
    <source>
        <strain evidence="2">cv. 10/8</strain>
        <tissue evidence="1">Leaf</tissue>
    </source>
</reference>
<accession>A0A392WCQ7</accession>